<dbReference type="HOGENOM" id="CLU_2341722_0_0_6"/>
<evidence type="ECO:0000313" key="1">
    <source>
        <dbReference type="EMBL" id="EFE06829.1"/>
    </source>
</evidence>
<dbReference type="EMBL" id="ABWL02000021">
    <property type="protein sequence ID" value="EFE06829.1"/>
    <property type="molecule type" value="Genomic_DNA"/>
</dbReference>
<organism evidence="1 2">
    <name type="scientific">Citrobacter youngae ATCC 29220</name>
    <dbReference type="NCBI Taxonomy" id="500640"/>
    <lineage>
        <taxon>Bacteria</taxon>
        <taxon>Pseudomonadati</taxon>
        <taxon>Pseudomonadota</taxon>
        <taxon>Gammaproteobacteria</taxon>
        <taxon>Enterobacterales</taxon>
        <taxon>Enterobacteriaceae</taxon>
        <taxon>Citrobacter</taxon>
        <taxon>Citrobacter freundii complex</taxon>
    </lineage>
</organism>
<sequence>MSDQLLGAGIIFTGVENEADACKNGIGHKCSLREYKSDIPAGYLRGTKAGDRESLNGITAVVCAESNVVISHFRGLTPVACMCATCPKRPSQLSVNQ</sequence>
<name>D4BH78_9ENTR</name>
<accession>D4BH78</accession>
<reference evidence="1 2" key="1">
    <citation type="submission" date="2010-02" db="EMBL/GenBank/DDBJ databases">
        <authorList>
            <person name="Weinstock G."/>
            <person name="Sodergren E."/>
            <person name="Clifton S."/>
            <person name="Fulton L."/>
            <person name="Fulton B."/>
            <person name="Courtney L."/>
            <person name="Fronick C."/>
            <person name="Harrison M."/>
            <person name="Strong C."/>
            <person name="Farmer C."/>
            <person name="Delahaunty K."/>
            <person name="Markovic C."/>
            <person name="Hall O."/>
            <person name="Minx P."/>
            <person name="Tomlinson C."/>
            <person name="Mitreva M."/>
            <person name="Nelson J."/>
            <person name="Hou S."/>
            <person name="Wollam A."/>
            <person name="Pepin K.H."/>
            <person name="Johnson M."/>
            <person name="Bhonagiri V."/>
            <person name="Zhang X."/>
            <person name="Suruliraj S."/>
            <person name="Warren W."/>
            <person name="Chinwalla A."/>
            <person name="Mardis E.R."/>
            <person name="Wilson R.K."/>
        </authorList>
    </citation>
    <scope>NUCLEOTIDE SEQUENCE [LARGE SCALE GENOMIC DNA]</scope>
    <source>
        <strain evidence="1 2">ATCC 29220</strain>
    </source>
</reference>
<comment type="caution">
    <text evidence="1">The sequence shown here is derived from an EMBL/GenBank/DDBJ whole genome shotgun (WGS) entry which is preliminary data.</text>
</comment>
<evidence type="ECO:0000313" key="2">
    <source>
        <dbReference type="Proteomes" id="UP000003880"/>
    </source>
</evidence>
<proteinExistence type="predicted"/>
<gene>
    <name evidence="1" type="ORF">CIT292_09886</name>
</gene>
<dbReference type="Proteomes" id="UP000003880">
    <property type="component" value="Unassembled WGS sequence"/>
</dbReference>
<protein>
    <submittedName>
        <fullName evidence="1">Uncharacterized protein</fullName>
    </submittedName>
</protein>
<dbReference type="AlphaFoldDB" id="D4BH78"/>